<dbReference type="RefSeq" id="WP_019034824.1">
    <property type="nucleotide sequence ID" value="NZ_UGSZ01000001.1"/>
</dbReference>
<comment type="similarity">
    <text evidence="1">Belongs to the ABC transporter superfamily.</text>
</comment>
<dbReference type="EMBL" id="UGSZ01000001">
    <property type="protein sequence ID" value="SUB57484.1"/>
    <property type="molecule type" value="Genomic_DNA"/>
</dbReference>
<gene>
    <name evidence="6" type="primary">znuC</name>
    <name evidence="6" type="ORF">NCTC13149_01327</name>
</gene>
<dbReference type="Pfam" id="PF00005">
    <property type="entry name" value="ABC_tran"/>
    <property type="match status" value="1"/>
</dbReference>
<dbReference type="InterPro" id="IPR003439">
    <property type="entry name" value="ABC_transporter-like_ATP-bd"/>
</dbReference>
<dbReference type="PROSITE" id="PS50893">
    <property type="entry name" value="ABC_TRANSPORTER_2"/>
    <property type="match status" value="1"/>
</dbReference>
<dbReference type="InterPro" id="IPR017871">
    <property type="entry name" value="ABC_transporter-like_CS"/>
</dbReference>
<dbReference type="EC" id="3.6.3.-" evidence="6"/>
<organism evidence="6 7">
    <name type="scientific">Peptoniphilus lacrimalis</name>
    <dbReference type="NCBI Taxonomy" id="33031"/>
    <lineage>
        <taxon>Bacteria</taxon>
        <taxon>Bacillati</taxon>
        <taxon>Bacillota</taxon>
        <taxon>Tissierellia</taxon>
        <taxon>Tissierellales</taxon>
        <taxon>Peptoniphilaceae</taxon>
        <taxon>Peptoniphilus</taxon>
    </lineage>
</organism>
<evidence type="ECO:0000256" key="4">
    <source>
        <dbReference type="ARBA" id="ARBA00022840"/>
    </source>
</evidence>
<evidence type="ECO:0000256" key="3">
    <source>
        <dbReference type="ARBA" id="ARBA00022741"/>
    </source>
</evidence>
<evidence type="ECO:0000313" key="7">
    <source>
        <dbReference type="Proteomes" id="UP000255517"/>
    </source>
</evidence>
<reference evidence="6 7" key="1">
    <citation type="submission" date="2018-06" db="EMBL/GenBank/DDBJ databases">
        <authorList>
            <consortium name="Pathogen Informatics"/>
            <person name="Doyle S."/>
        </authorList>
    </citation>
    <scope>NUCLEOTIDE SEQUENCE [LARGE SCALE GENOMIC DNA]</scope>
    <source>
        <strain evidence="6 7">NCTC13149</strain>
    </source>
</reference>
<dbReference type="GO" id="GO:0005524">
    <property type="term" value="F:ATP binding"/>
    <property type="evidence" value="ECO:0007669"/>
    <property type="project" value="UniProtKB-KW"/>
</dbReference>
<dbReference type="InterPro" id="IPR050153">
    <property type="entry name" value="Metal_Ion_Import_ABC"/>
</dbReference>
<evidence type="ECO:0000259" key="5">
    <source>
        <dbReference type="PROSITE" id="PS50893"/>
    </source>
</evidence>
<evidence type="ECO:0000313" key="6">
    <source>
        <dbReference type="EMBL" id="SUB57484.1"/>
    </source>
</evidence>
<dbReference type="Gene3D" id="3.40.50.300">
    <property type="entry name" value="P-loop containing nucleotide triphosphate hydrolases"/>
    <property type="match status" value="1"/>
</dbReference>
<dbReference type="STRING" id="1122949.GCA_000378725_01065"/>
<keyword evidence="4 6" id="KW-0067">ATP-binding</keyword>
<name>A0A379C5I5_9FIRM</name>
<keyword evidence="3" id="KW-0547">Nucleotide-binding</keyword>
<dbReference type="PANTHER" id="PTHR42734:SF17">
    <property type="entry name" value="METAL TRANSPORT SYSTEM ATP-BINDING PROTEIN TM_0124-RELATED"/>
    <property type="match status" value="1"/>
</dbReference>
<dbReference type="SMART" id="SM00382">
    <property type="entry name" value="AAA"/>
    <property type="match status" value="1"/>
</dbReference>
<keyword evidence="2" id="KW-0813">Transport</keyword>
<dbReference type="InterPro" id="IPR027417">
    <property type="entry name" value="P-loop_NTPase"/>
</dbReference>
<dbReference type="AlphaFoldDB" id="A0A379C5I5"/>
<dbReference type="OrthoDB" id="9806726at2"/>
<dbReference type="Proteomes" id="UP000255517">
    <property type="component" value="Unassembled WGS sequence"/>
</dbReference>
<evidence type="ECO:0000256" key="1">
    <source>
        <dbReference type="ARBA" id="ARBA00005417"/>
    </source>
</evidence>
<dbReference type="CDD" id="cd03235">
    <property type="entry name" value="ABC_Metallic_Cations"/>
    <property type="match status" value="1"/>
</dbReference>
<dbReference type="GO" id="GO:0016887">
    <property type="term" value="F:ATP hydrolysis activity"/>
    <property type="evidence" value="ECO:0007669"/>
    <property type="project" value="InterPro"/>
</dbReference>
<dbReference type="PROSITE" id="PS00211">
    <property type="entry name" value="ABC_TRANSPORTER_1"/>
    <property type="match status" value="1"/>
</dbReference>
<protein>
    <submittedName>
        <fullName evidence="6">Zinc import ATP-binding protein ZnuC</fullName>
        <ecNumber evidence="6">3.6.3.-</ecNumber>
    </submittedName>
</protein>
<keyword evidence="6" id="KW-0378">Hydrolase</keyword>
<evidence type="ECO:0000256" key="2">
    <source>
        <dbReference type="ARBA" id="ARBA00022448"/>
    </source>
</evidence>
<feature type="domain" description="ABC transporter" evidence="5">
    <location>
        <begin position="6"/>
        <end position="218"/>
    </location>
</feature>
<dbReference type="InterPro" id="IPR003593">
    <property type="entry name" value="AAA+_ATPase"/>
</dbReference>
<sequence length="219" mass="25030">MTDKILQIKNLYFKYQSENILENINLEIKKGDFALLIGDNGAGKSTLLKVILNEIKAYRGEIIFPLLNNSYQIGYVPQLIVGNNLNFPITVFELVSLSLYHKVKGFKKLSEKDKKSVRNALEIVGMSDYENNLYKELSGGQRQRVLIAKAIVNSPSFLILDEPTAGIDYKSKLALFDLLEHFNNFHNISILMVTHELSEVKHLANRIYLIKDKKIEEVK</sequence>
<accession>A0A379C5I5</accession>
<proteinExistence type="inferred from homology"/>
<dbReference type="SUPFAM" id="SSF52540">
    <property type="entry name" value="P-loop containing nucleoside triphosphate hydrolases"/>
    <property type="match status" value="1"/>
</dbReference>
<dbReference type="PANTHER" id="PTHR42734">
    <property type="entry name" value="METAL TRANSPORT SYSTEM ATP-BINDING PROTEIN TM_0124-RELATED"/>
    <property type="match status" value="1"/>
</dbReference>